<dbReference type="InterPro" id="IPR014710">
    <property type="entry name" value="RmlC-like_jellyroll"/>
</dbReference>
<evidence type="ECO:0000313" key="3">
    <source>
        <dbReference type="Proteomes" id="UP000799750"/>
    </source>
</evidence>
<dbReference type="EMBL" id="MU004195">
    <property type="protein sequence ID" value="KAF2491818.1"/>
    <property type="molecule type" value="Genomic_DNA"/>
</dbReference>
<evidence type="ECO:0000259" key="1">
    <source>
        <dbReference type="Pfam" id="PF12973"/>
    </source>
</evidence>
<organism evidence="2 3">
    <name type="scientific">Lophium mytilinum</name>
    <dbReference type="NCBI Taxonomy" id="390894"/>
    <lineage>
        <taxon>Eukaryota</taxon>
        <taxon>Fungi</taxon>
        <taxon>Dikarya</taxon>
        <taxon>Ascomycota</taxon>
        <taxon>Pezizomycotina</taxon>
        <taxon>Dothideomycetes</taxon>
        <taxon>Pleosporomycetidae</taxon>
        <taxon>Mytilinidiales</taxon>
        <taxon>Mytilinidiaceae</taxon>
        <taxon>Lophium</taxon>
    </lineage>
</organism>
<dbReference type="Gene3D" id="2.60.120.10">
    <property type="entry name" value="Jelly Rolls"/>
    <property type="match status" value="1"/>
</dbReference>
<dbReference type="OrthoDB" id="9970537at2759"/>
<evidence type="ECO:0000313" key="2">
    <source>
        <dbReference type="EMBL" id="KAF2491818.1"/>
    </source>
</evidence>
<protein>
    <recommendedName>
        <fullName evidence="1">ChrR-like cupin domain-containing protein</fullName>
    </recommendedName>
</protein>
<gene>
    <name evidence="2" type="ORF">BU16DRAFT_542904</name>
</gene>
<dbReference type="AlphaFoldDB" id="A0A6A6QHB2"/>
<proteinExistence type="predicted"/>
<name>A0A6A6QHB2_9PEZI</name>
<sequence length="127" mass="13779">MHQLEFPTAPPNLPNPSTSAAENAPWCLIGPGIWELPLNSSAPSSFVKERSVLQYYEPHTPSVTDAIITHTYIEEVVILSGSLTDVKKGIAAVQGSYAYREPGMEHGPYRAGEEGVLQFVKVRGEGV</sequence>
<dbReference type="InterPro" id="IPR011051">
    <property type="entry name" value="RmlC_Cupin_sf"/>
</dbReference>
<dbReference type="SUPFAM" id="SSF51182">
    <property type="entry name" value="RmlC-like cupins"/>
    <property type="match status" value="1"/>
</dbReference>
<keyword evidence="3" id="KW-1185">Reference proteome</keyword>
<dbReference type="Pfam" id="PF12973">
    <property type="entry name" value="Cupin_7"/>
    <property type="match status" value="1"/>
</dbReference>
<dbReference type="InterPro" id="IPR025979">
    <property type="entry name" value="ChrR-like_cupin_dom"/>
</dbReference>
<accession>A0A6A6QHB2</accession>
<reference evidence="2" key="1">
    <citation type="journal article" date="2020" name="Stud. Mycol.">
        <title>101 Dothideomycetes genomes: a test case for predicting lifestyles and emergence of pathogens.</title>
        <authorList>
            <person name="Haridas S."/>
            <person name="Albert R."/>
            <person name="Binder M."/>
            <person name="Bloem J."/>
            <person name="Labutti K."/>
            <person name="Salamov A."/>
            <person name="Andreopoulos B."/>
            <person name="Baker S."/>
            <person name="Barry K."/>
            <person name="Bills G."/>
            <person name="Bluhm B."/>
            <person name="Cannon C."/>
            <person name="Castanera R."/>
            <person name="Culley D."/>
            <person name="Daum C."/>
            <person name="Ezra D."/>
            <person name="Gonzalez J."/>
            <person name="Henrissat B."/>
            <person name="Kuo A."/>
            <person name="Liang C."/>
            <person name="Lipzen A."/>
            <person name="Lutzoni F."/>
            <person name="Magnuson J."/>
            <person name="Mondo S."/>
            <person name="Nolan M."/>
            <person name="Ohm R."/>
            <person name="Pangilinan J."/>
            <person name="Park H.-J."/>
            <person name="Ramirez L."/>
            <person name="Alfaro M."/>
            <person name="Sun H."/>
            <person name="Tritt A."/>
            <person name="Yoshinaga Y."/>
            <person name="Zwiers L.-H."/>
            <person name="Turgeon B."/>
            <person name="Goodwin S."/>
            <person name="Spatafora J."/>
            <person name="Crous P."/>
            <person name="Grigoriev I."/>
        </authorList>
    </citation>
    <scope>NUCLEOTIDE SEQUENCE</scope>
    <source>
        <strain evidence="2">CBS 269.34</strain>
    </source>
</reference>
<feature type="domain" description="ChrR-like cupin" evidence="1">
    <location>
        <begin position="66"/>
        <end position="121"/>
    </location>
</feature>
<dbReference type="Proteomes" id="UP000799750">
    <property type="component" value="Unassembled WGS sequence"/>
</dbReference>